<dbReference type="HAMAP" id="MF_00722">
    <property type="entry name" value="NucS"/>
    <property type="match status" value="1"/>
</dbReference>
<dbReference type="InterPro" id="IPR048301">
    <property type="entry name" value="NucS_C"/>
</dbReference>
<dbReference type="InterPro" id="IPR048302">
    <property type="entry name" value="NucS_N"/>
</dbReference>
<accession>A0A650CQB9</accession>
<keyword evidence="4 6" id="KW-0378">Hydrolase</keyword>
<comment type="similarity">
    <text evidence="6">Belongs to the NucS endonuclease family.</text>
</comment>
<evidence type="ECO:0000256" key="4">
    <source>
        <dbReference type="ARBA" id="ARBA00022801"/>
    </source>
</evidence>
<protein>
    <recommendedName>
        <fullName evidence="6">Endonuclease NucS</fullName>
        <ecNumber evidence="6">3.1.-.-</ecNumber>
    </recommendedName>
</protein>
<comment type="function">
    <text evidence="6">Cleaves both 3' and 5' ssDNA extremities of branched DNA structures.</text>
</comment>
<keyword evidence="1 6" id="KW-0963">Cytoplasm</keyword>
<dbReference type="Gene3D" id="3.40.1350.10">
    <property type="match status" value="1"/>
</dbReference>
<evidence type="ECO:0000259" key="8">
    <source>
        <dbReference type="Pfam" id="PF21003"/>
    </source>
</evidence>
<evidence type="ECO:0000256" key="1">
    <source>
        <dbReference type="ARBA" id="ARBA00022490"/>
    </source>
</evidence>
<dbReference type="EC" id="3.1.-.-" evidence="6"/>
<keyword evidence="10" id="KW-1185">Reference proteome</keyword>
<gene>
    <name evidence="6" type="primary">nucS</name>
    <name evidence="9" type="ORF">D1868_08320</name>
</gene>
<evidence type="ECO:0000256" key="5">
    <source>
        <dbReference type="ARBA" id="ARBA00023125"/>
    </source>
</evidence>
<feature type="domain" description="Endonuclease NucS C-terminal" evidence="7">
    <location>
        <begin position="127"/>
        <end position="234"/>
    </location>
</feature>
<dbReference type="Pfam" id="PF01939">
    <property type="entry name" value="NucS_C"/>
    <property type="match status" value="1"/>
</dbReference>
<organism evidence="9 10">
    <name type="scientific">Stygiolobus azoricus</name>
    <dbReference type="NCBI Taxonomy" id="41675"/>
    <lineage>
        <taxon>Archaea</taxon>
        <taxon>Thermoproteota</taxon>
        <taxon>Thermoprotei</taxon>
        <taxon>Sulfolobales</taxon>
        <taxon>Sulfolobaceae</taxon>
        <taxon>Stygiolobus</taxon>
    </lineage>
</organism>
<comment type="subcellular location">
    <subcellularLocation>
        <location evidence="6">Cytoplasm</location>
    </subcellularLocation>
</comment>
<dbReference type="PANTHER" id="PTHR38814:SF1">
    <property type="entry name" value="ENDONUCLEASE NUCS"/>
    <property type="match status" value="1"/>
</dbReference>
<dbReference type="InterPro" id="IPR002793">
    <property type="entry name" value="Endonuclease_NucS"/>
</dbReference>
<dbReference type="EMBL" id="CP045483">
    <property type="protein sequence ID" value="QGR19988.1"/>
    <property type="molecule type" value="Genomic_DNA"/>
</dbReference>
<dbReference type="CDD" id="cd22341">
    <property type="entry name" value="NucS-like"/>
    <property type="match status" value="1"/>
</dbReference>
<sequence length="261" mass="29819">MYEVLLNPNFEETKYFIERNLSKSLITILAECEILYEGRAFSKASSSRRLIIVKADGSVIVHESTKREPINWQPPGSRIEVSIESEVFKIKAIRKRPKEKLEILVSRVFFITSSVVEEGDFMLVGSEKDEVDLVISKPELIEEGFKPLQREYSTPYGKIDLLGKDNKGNYVVLEFKRAKATLQAVSQLYRYVMYFRERGQLVRGILVAPGISENALNLLRRLVLEYVDLRSIIDFTNNGRHTVTLSNSKGNQAQEIGQRGL</sequence>
<evidence type="ECO:0000259" key="7">
    <source>
        <dbReference type="Pfam" id="PF01939"/>
    </source>
</evidence>
<dbReference type="Pfam" id="PF21003">
    <property type="entry name" value="NucS_N"/>
    <property type="match status" value="1"/>
</dbReference>
<name>A0A650CQB9_9CREN</name>
<evidence type="ECO:0000256" key="3">
    <source>
        <dbReference type="ARBA" id="ARBA00022759"/>
    </source>
</evidence>
<reference evidence="9 10" key="1">
    <citation type="submission" date="2019-10" db="EMBL/GenBank/DDBJ databases">
        <title>Genome Sequences from Six Type Strain Members of the Archaeal Family Sulfolobaceae: Acidianus ambivalens, Acidianus infernus, Metallosphaera prunae, Stygiolobus azoricus, Sulfolobus metallicus, and Sulfurisphaera ohwakuensis.</title>
        <authorList>
            <person name="Counts J.A."/>
            <person name="Kelly R.M."/>
        </authorList>
    </citation>
    <scope>NUCLEOTIDE SEQUENCE [LARGE SCALE GENOMIC DNA]</scope>
    <source>
        <strain evidence="9 10">FC6</strain>
    </source>
</reference>
<dbReference type="InterPro" id="IPR049173">
    <property type="entry name" value="NucS_N_sf"/>
</dbReference>
<dbReference type="Gene3D" id="2.70.180.20">
    <property type="match status" value="1"/>
</dbReference>
<evidence type="ECO:0000313" key="9">
    <source>
        <dbReference type="EMBL" id="QGR19988.1"/>
    </source>
</evidence>
<dbReference type="AlphaFoldDB" id="A0A650CQB9"/>
<dbReference type="KEGG" id="sazo:D1868_08320"/>
<keyword evidence="5 6" id="KW-0238">DNA-binding</keyword>
<feature type="domain" description="Endonuclease NucS N-terminal PH-like" evidence="8">
    <location>
        <begin position="24"/>
        <end position="113"/>
    </location>
</feature>
<keyword evidence="3 6" id="KW-0255">Endonuclease</keyword>
<dbReference type="OrthoDB" id="15177at2157"/>
<keyword evidence="2 6" id="KW-0540">Nuclease</keyword>
<evidence type="ECO:0000256" key="2">
    <source>
        <dbReference type="ARBA" id="ARBA00022722"/>
    </source>
</evidence>
<proteinExistence type="inferred from homology"/>
<dbReference type="PANTHER" id="PTHR38814">
    <property type="entry name" value="ENDONUCLEASE NUCS"/>
    <property type="match status" value="1"/>
</dbReference>
<dbReference type="GO" id="GO:0005737">
    <property type="term" value="C:cytoplasm"/>
    <property type="evidence" value="ECO:0007669"/>
    <property type="project" value="UniProtKB-SubCell"/>
</dbReference>
<dbReference type="GO" id="GO:0000014">
    <property type="term" value="F:single-stranded DNA endodeoxyribonuclease activity"/>
    <property type="evidence" value="ECO:0007669"/>
    <property type="project" value="UniProtKB-UniRule"/>
</dbReference>
<dbReference type="NCBIfam" id="NF003270">
    <property type="entry name" value="PRK04247.1"/>
    <property type="match status" value="1"/>
</dbReference>
<dbReference type="RefSeq" id="WP_156007336.1">
    <property type="nucleotide sequence ID" value="NZ_CP045483.1"/>
</dbReference>
<evidence type="ECO:0000313" key="10">
    <source>
        <dbReference type="Proteomes" id="UP000423396"/>
    </source>
</evidence>
<dbReference type="GO" id="GO:0003677">
    <property type="term" value="F:DNA binding"/>
    <property type="evidence" value="ECO:0007669"/>
    <property type="project" value="UniProtKB-KW"/>
</dbReference>
<dbReference type="Proteomes" id="UP000423396">
    <property type="component" value="Chromosome"/>
</dbReference>
<evidence type="ECO:0000256" key="6">
    <source>
        <dbReference type="HAMAP-Rule" id="MF_00722"/>
    </source>
</evidence>
<dbReference type="GeneID" id="42799068"/>
<dbReference type="InterPro" id="IPR011856">
    <property type="entry name" value="tRNA_endonuc-like_dom_sf"/>
</dbReference>